<dbReference type="OrthoDB" id="3912456at2759"/>
<organism evidence="2 3">
    <name type="scientific">Trematosphaeria pertusa</name>
    <dbReference type="NCBI Taxonomy" id="390896"/>
    <lineage>
        <taxon>Eukaryota</taxon>
        <taxon>Fungi</taxon>
        <taxon>Dikarya</taxon>
        <taxon>Ascomycota</taxon>
        <taxon>Pezizomycotina</taxon>
        <taxon>Dothideomycetes</taxon>
        <taxon>Pleosporomycetidae</taxon>
        <taxon>Pleosporales</taxon>
        <taxon>Massarineae</taxon>
        <taxon>Trematosphaeriaceae</taxon>
        <taxon>Trematosphaeria</taxon>
    </lineage>
</organism>
<proteinExistence type="predicted"/>
<name>A0A6A6IHC3_9PLEO</name>
<evidence type="ECO:0000313" key="2">
    <source>
        <dbReference type="EMBL" id="KAF2248970.1"/>
    </source>
</evidence>
<gene>
    <name evidence="2" type="ORF">BU26DRAFT_309303</name>
</gene>
<evidence type="ECO:0000256" key="1">
    <source>
        <dbReference type="SAM" id="MobiDB-lite"/>
    </source>
</evidence>
<feature type="region of interest" description="Disordered" evidence="1">
    <location>
        <begin position="37"/>
        <end position="108"/>
    </location>
</feature>
<keyword evidence="3" id="KW-1185">Reference proteome</keyword>
<sequence length="202" mass="22453">MCWHNYTQHSGCGHIGECYGHNKFQPCDAAWQRLAAQRGPSSPPPIPQHITFPLGPPPKPASKGSLIKRPFRSMSNSVKRSPTTASTTSTRSASNPTESIPRSSTSSFSATGGLVWGMSDHEWEMYQCTPLTERVIVSSGKSTLCPECKKWVDEMRDMLFRLEKSNSVMGTAAFREFLRDREEPRAIARKLGHERVTWNGAG</sequence>
<dbReference type="RefSeq" id="XP_033683974.1">
    <property type="nucleotide sequence ID" value="XM_033821896.1"/>
</dbReference>
<feature type="compositionally biased region" description="Polar residues" evidence="1">
    <location>
        <begin position="98"/>
        <end position="108"/>
    </location>
</feature>
<reference evidence="2" key="1">
    <citation type="journal article" date="2020" name="Stud. Mycol.">
        <title>101 Dothideomycetes genomes: a test case for predicting lifestyles and emergence of pathogens.</title>
        <authorList>
            <person name="Haridas S."/>
            <person name="Albert R."/>
            <person name="Binder M."/>
            <person name="Bloem J."/>
            <person name="Labutti K."/>
            <person name="Salamov A."/>
            <person name="Andreopoulos B."/>
            <person name="Baker S."/>
            <person name="Barry K."/>
            <person name="Bills G."/>
            <person name="Bluhm B."/>
            <person name="Cannon C."/>
            <person name="Castanera R."/>
            <person name="Culley D."/>
            <person name="Daum C."/>
            <person name="Ezra D."/>
            <person name="Gonzalez J."/>
            <person name="Henrissat B."/>
            <person name="Kuo A."/>
            <person name="Liang C."/>
            <person name="Lipzen A."/>
            <person name="Lutzoni F."/>
            <person name="Magnuson J."/>
            <person name="Mondo S."/>
            <person name="Nolan M."/>
            <person name="Ohm R."/>
            <person name="Pangilinan J."/>
            <person name="Park H.-J."/>
            <person name="Ramirez L."/>
            <person name="Alfaro M."/>
            <person name="Sun H."/>
            <person name="Tritt A."/>
            <person name="Yoshinaga Y."/>
            <person name="Zwiers L.-H."/>
            <person name="Turgeon B."/>
            <person name="Goodwin S."/>
            <person name="Spatafora J."/>
            <person name="Crous P."/>
            <person name="Grigoriev I."/>
        </authorList>
    </citation>
    <scope>NUCLEOTIDE SEQUENCE</scope>
    <source>
        <strain evidence="2">CBS 122368</strain>
    </source>
</reference>
<protein>
    <submittedName>
        <fullName evidence="2">Uncharacterized protein</fullName>
    </submittedName>
</protein>
<dbReference type="Proteomes" id="UP000800094">
    <property type="component" value="Unassembled WGS sequence"/>
</dbReference>
<evidence type="ECO:0000313" key="3">
    <source>
        <dbReference type="Proteomes" id="UP000800094"/>
    </source>
</evidence>
<dbReference type="GeneID" id="54575226"/>
<accession>A0A6A6IHC3</accession>
<dbReference type="AlphaFoldDB" id="A0A6A6IHC3"/>
<dbReference type="EMBL" id="ML987195">
    <property type="protein sequence ID" value="KAF2248970.1"/>
    <property type="molecule type" value="Genomic_DNA"/>
</dbReference>
<feature type="compositionally biased region" description="Low complexity" evidence="1">
    <location>
        <begin position="80"/>
        <end position="97"/>
    </location>
</feature>